<dbReference type="Proteomes" id="UP000294543">
    <property type="component" value="Unassembled WGS sequence"/>
</dbReference>
<dbReference type="AlphaFoldDB" id="A0A4R4WDH7"/>
<protein>
    <submittedName>
        <fullName evidence="1">DUF1349 domain-containing protein</fullName>
    </submittedName>
</protein>
<reference evidence="1 2" key="1">
    <citation type="submission" date="2019-03" db="EMBL/GenBank/DDBJ databases">
        <title>Draft genome sequences of novel Actinobacteria.</title>
        <authorList>
            <person name="Sahin N."/>
            <person name="Ay H."/>
            <person name="Saygin H."/>
        </authorList>
    </citation>
    <scope>NUCLEOTIDE SEQUENCE [LARGE SCALE GENOMIC DNA]</scope>
    <source>
        <strain evidence="1 2">KC712</strain>
    </source>
</reference>
<proteinExistence type="predicted"/>
<accession>A0A4R4WDH7</accession>
<sequence length="134" mass="14991">MLHADHDPVVQHLNLELGLFHGPKFTSHRTPDIQPRLGALTRTPGSWQGDLLLSVTFNGDYAERYDQAGAVLRIGEHHWIKANVEYVDGGFHLSTVVTREFSGWSVLPLGRAAQRVTFTLERAVRFSDVRAEGC</sequence>
<dbReference type="PANTHER" id="PTHR35332">
    <property type="entry name" value="REGULATION OF ENOLASE PROTEIN 1"/>
    <property type="match status" value="1"/>
</dbReference>
<dbReference type="EMBL" id="SMKP01000175">
    <property type="protein sequence ID" value="TDD13435.1"/>
    <property type="molecule type" value="Genomic_DNA"/>
</dbReference>
<evidence type="ECO:0000313" key="1">
    <source>
        <dbReference type="EMBL" id="TDD13435.1"/>
    </source>
</evidence>
<comment type="caution">
    <text evidence="1">The sequence shown here is derived from an EMBL/GenBank/DDBJ whole genome shotgun (WGS) entry which is preliminary data.</text>
</comment>
<evidence type="ECO:0000313" key="2">
    <source>
        <dbReference type="Proteomes" id="UP000294543"/>
    </source>
</evidence>
<name>A0A4R4WDH7_9ACTN</name>
<dbReference type="InterPro" id="IPR013320">
    <property type="entry name" value="ConA-like_dom_sf"/>
</dbReference>
<dbReference type="InterPro" id="IPR009784">
    <property type="entry name" value="DUF1349"/>
</dbReference>
<keyword evidence="2" id="KW-1185">Reference proteome</keyword>
<dbReference type="OrthoDB" id="9814707at2"/>
<dbReference type="Pfam" id="PF07081">
    <property type="entry name" value="DUF1349"/>
    <property type="match status" value="1"/>
</dbReference>
<dbReference type="SUPFAM" id="SSF49899">
    <property type="entry name" value="Concanavalin A-like lectins/glucanases"/>
    <property type="match status" value="1"/>
</dbReference>
<gene>
    <name evidence="1" type="ORF">E1294_41010</name>
</gene>
<organism evidence="1 2">
    <name type="scientific">Nonomuraea diastatica</name>
    <dbReference type="NCBI Taxonomy" id="1848329"/>
    <lineage>
        <taxon>Bacteria</taxon>
        <taxon>Bacillati</taxon>
        <taxon>Actinomycetota</taxon>
        <taxon>Actinomycetes</taxon>
        <taxon>Streptosporangiales</taxon>
        <taxon>Streptosporangiaceae</taxon>
        <taxon>Nonomuraea</taxon>
    </lineage>
</organism>
<dbReference type="PANTHER" id="PTHR35332:SF2">
    <property type="entry name" value="REGULATION OF ENOLASE PROTEIN 1"/>
    <property type="match status" value="1"/>
</dbReference>
<dbReference type="Gene3D" id="2.60.120.200">
    <property type="match status" value="1"/>
</dbReference>